<dbReference type="InterPro" id="IPR018499">
    <property type="entry name" value="Tetraspanin/Peripherin"/>
</dbReference>
<evidence type="ECO:0000256" key="2">
    <source>
        <dbReference type="ARBA" id="ARBA00022692"/>
    </source>
</evidence>
<sequence>MWVVTIAIIGFIGAWKRNRYMLLTLKCCGGVNASDWKTVPASCCASGKEGCKDPYPVGCAQATYDLVKGYFLTSGIITTLLCIVELTAVICACILAHQYKNYDKV</sequence>
<comment type="subcellular location">
    <subcellularLocation>
        <location evidence="1">Membrane</location>
        <topology evidence="1">Multi-pass membrane protein</topology>
    </subcellularLocation>
</comment>
<evidence type="ECO:0000313" key="6">
    <source>
        <dbReference type="WBParaSite" id="MCU_012567-RA"/>
    </source>
</evidence>
<keyword evidence="2 5" id="KW-0812">Transmembrane</keyword>
<feature type="transmembrane region" description="Helical" evidence="5">
    <location>
        <begin position="70"/>
        <end position="96"/>
    </location>
</feature>
<evidence type="ECO:0000256" key="1">
    <source>
        <dbReference type="ARBA" id="ARBA00004141"/>
    </source>
</evidence>
<evidence type="ECO:0000256" key="5">
    <source>
        <dbReference type="SAM" id="Phobius"/>
    </source>
</evidence>
<dbReference type="WBParaSite" id="MCU_012567-RA">
    <property type="protein sequence ID" value="MCU_012567-RA"/>
    <property type="gene ID" value="MCU_012567"/>
</dbReference>
<dbReference type="Pfam" id="PF00335">
    <property type="entry name" value="Tetraspanin"/>
    <property type="match status" value="1"/>
</dbReference>
<keyword evidence="3 5" id="KW-1133">Transmembrane helix</keyword>
<dbReference type="AlphaFoldDB" id="A0A5K3FXB9"/>
<reference evidence="6" key="1">
    <citation type="submission" date="2019-11" db="UniProtKB">
        <authorList>
            <consortium name="WormBaseParasite"/>
        </authorList>
    </citation>
    <scope>IDENTIFICATION</scope>
</reference>
<dbReference type="Gene3D" id="1.10.1450.10">
    <property type="entry name" value="Tetraspanin"/>
    <property type="match status" value="1"/>
</dbReference>
<accession>A0A5K3FXB9</accession>
<dbReference type="InterPro" id="IPR008952">
    <property type="entry name" value="Tetraspanin_EC2_sf"/>
</dbReference>
<organism evidence="6">
    <name type="scientific">Mesocestoides corti</name>
    <name type="common">Flatworm</name>
    <dbReference type="NCBI Taxonomy" id="53468"/>
    <lineage>
        <taxon>Eukaryota</taxon>
        <taxon>Metazoa</taxon>
        <taxon>Spiralia</taxon>
        <taxon>Lophotrochozoa</taxon>
        <taxon>Platyhelminthes</taxon>
        <taxon>Cestoda</taxon>
        <taxon>Eucestoda</taxon>
        <taxon>Cyclophyllidea</taxon>
        <taxon>Mesocestoididae</taxon>
        <taxon>Mesocestoides</taxon>
    </lineage>
</organism>
<dbReference type="SUPFAM" id="SSF48652">
    <property type="entry name" value="Tetraspanin"/>
    <property type="match status" value="1"/>
</dbReference>
<proteinExistence type="predicted"/>
<name>A0A5K3FXB9_MESCO</name>
<keyword evidence="4 5" id="KW-0472">Membrane</keyword>
<protein>
    <submittedName>
        <fullName evidence="6">Tetraspanin</fullName>
    </submittedName>
</protein>
<dbReference type="GO" id="GO:0016020">
    <property type="term" value="C:membrane"/>
    <property type="evidence" value="ECO:0007669"/>
    <property type="project" value="UniProtKB-SubCell"/>
</dbReference>
<evidence type="ECO:0000256" key="3">
    <source>
        <dbReference type="ARBA" id="ARBA00022989"/>
    </source>
</evidence>
<evidence type="ECO:0000256" key="4">
    <source>
        <dbReference type="ARBA" id="ARBA00023136"/>
    </source>
</evidence>